<keyword evidence="4" id="KW-0597">Phosphoprotein</keyword>
<reference evidence="15" key="1">
    <citation type="submission" date="2020-01" db="EMBL/GenBank/DDBJ databases">
        <title>'Steroidobacter agaridevorans' sp. nov., agar-degrading bacteria isolated from rhizosphere soils.</title>
        <authorList>
            <person name="Ikenaga M."/>
            <person name="Kataoka M."/>
            <person name="Murouchi A."/>
            <person name="Katsuragi S."/>
            <person name="Sakai M."/>
        </authorList>
    </citation>
    <scope>NUCLEOTIDE SEQUENCE [LARGE SCALE GENOMIC DNA]</scope>
    <source>
        <strain evidence="15">YU21-B</strain>
    </source>
</reference>
<evidence type="ECO:0000256" key="2">
    <source>
        <dbReference type="ARBA" id="ARBA00004370"/>
    </source>
</evidence>
<dbReference type="CDD" id="cd06225">
    <property type="entry name" value="HAMP"/>
    <property type="match status" value="1"/>
</dbReference>
<evidence type="ECO:0000256" key="3">
    <source>
        <dbReference type="ARBA" id="ARBA00012438"/>
    </source>
</evidence>
<evidence type="ECO:0000256" key="9">
    <source>
        <dbReference type="ARBA" id="ARBA00023012"/>
    </source>
</evidence>
<keyword evidence="10 11" id="KW-0472">Membrane</keyword>
<dbReference type="PROSITE" id="PS50109">
    <property type="entry name" value="HIS_KIN"/>
    <property type="match status" value="1"/>
</dbReference>
<evidence type="ECO:0000256" key="10">
    <source>
        <dbReference type="ARBA" id="ARBA00023136"/>
    </source>
</evidence>
<keyword evidence="5" id="KW-0808">Transferase</keyword>
<dbReference type="Gene3D" id="3.30.565.10">
    <property type="entry name" value="Histidine kinase-like ATPase, C-terminal domain"/>
    <property type="match status" value="1"/>
</dbReference>
<evidence type="ECO:0000256" key="11">
    <source>
        <dbReference type="SAM" id="Phobius"/>
    </source>
</evidence>
<feature type="domain" description="HAMP" evidence="13">
    <location>
        <begin position="181"/>
        <end position="231"/>
    </location>
</feature>
<dbReference type="PRINTS" id="PR00344">
    <property type="entry name" value="BCTRLSENSOR"/>
</dbReference>
<evidence type="ECO:0000256" key="1">
    <source>
        <dbReference type="ARBA" id="ARBA00000085"/>
    </source>
</evidence>
<proteinExistence type="predicted"/>
<protein>
    <recommendedName>
        <fullName evidence="3">histidine kinase</fullName>
        <ecNumber evidence="3">2.7.13.3</ecNumber>
    </recommendedName>
</protein>
<keyword evidence="7 14" id="KW-0418">Kinase</keyword>
<dbReference type="Proteomes" id="UP000445000">
    <property type="component" value="Unassembled WGS sequence"/>
</dbReference>
<dbReference type="InterPro" id="IPR036097">
    <property type="entry name" value="HisK_dim/P_sf"/>
</dbReference>
<dbReference type="GO" id="GO:0000155">
    <property type="term" value="F:phosphorelay sensor kinase activity"/>
    <property type="evidence" value="ECO:0007669"/>
    <property type="project" value="InterPro"/>
</dbReference>
<dbReference type="EC" id="2.7.13.3" evidence="3"/>
<feature type="domain" description="Histidine kinase" evidence="12">
    <location>
        <begin position="239"/>
        <end position="445"/>
    </location>
</feature>
<keyword evidence="9" id="KW-0902">Two-component regulatory system</keyword>
<comment type="catalytic activity">
    <reaction evidence="1">
        <text>ATP + protein L-histidine = ADP + protein N-phospho-L-histidine.</text>
        <dbReference type="EC" id="2.7.13.3"/>
    </reaction>
</comment>
<dbReference type="InterPro" id="IPR003661">
    <property type="entry name" value="HisK_dim/P_dom"/>
</dbReference>
<evidence type="ECO:0000256" key="6">
    <source>
        <dbReference type="ARBA" id="ARBA00022692"/>
    </source>
</evidence>
<dbReference type="SMART" id="SM00304">
    <property type="entry name" value="HAMP"/>
    <property type="match status" value="1"/>
</dbReference>
<dbReference type="Pfam" id="PF02518">
    <property type="entry name" value="HATPase_c"/>
    <property type="match status" value="1"/>
</dbReference>
<dbReference type="InterPro" id="IPR003594">
    <property type="entry name" value="HATPase_dom"/>
</dbReference>
<comment type="subcellular location">
    <subcellularLocation>
        <location evidence="2">Membrane</location>
    </subcellularLocation>
</comment>
<dbReference type="PANTHER" id="PTHR45436">
    <property type="entry name" value="SENSOR HISTIDINE KINASE YKOH"/>
    <property type="match status" value="1"/>
</dbReference>
<feature type="transmembrane region" description="Helical" evidence="11">
    <location>
        <begin position="158"/>
        <end position="177"/>
    </location>
</feature>
<organism evidence="14 15">
    <name type="scientific">Steroidobacter agaridevorans</name>
    <dbReference type="NCBI Taxonomy" id="2695856"/>
    <lineage>
        <taxon>Bacteria</taxon>
        <taxon>Pseudomonadati</taxon>
        <taxon>Pseudomonadota</taxon>
        <taxon>Gammaproteobacteria</taxon>
        <taxon>Steroidobacterales</taxon>
        <taxon>Steroidobacteraceae</taxon>
        <taxon>Steroidobacter</taxon>
    </lineage>
</organism>
<dbReference type="SMART" id="SM00387">
    <property type="entry name" value="HATPase_c"/>
    <property type="match status" value="1"/>
</dbReference>
<dbReference type="InterPro" id="IPR005467">
    <property type="entry name" value="His_kinase_dom"/>
</dbReference>
<dbReference type="CDD" id="cd00082">
    <property type="entry name" value="HisKA"/>
    <property type="match status" value="1"/>
</dbReference>
<evidence type="ECO:0000256" key="8">
    <source>
        <dbReference type="ARBA" id="ARBA00022989"/>
    </source>
</evidence>
<keyword evidence="8 11" id="KW-1133">Transmembrane helix</keyword>
<dbReference type="SUPFAM" id="SSF55874">
    <property type="entry name" value="ATPase domain of HSP90 chaperone/DNA topoisomerase II/histidine kinase"/>
    <property type="match status" value="1"/>
</dbReference>
<gene>
    <name evidence="14" type="ORF">GCM10011487_07270</name>
</gene>
<dbReference type="EMBL" id="BLJN01000001">
    <property type="protein sequence ID" value="GFE78727.1"/>
    <property type="molecule type" value="Genomic_DNA"/>
</dbReference>
<dbReference type="Pfam" id="PF00672">
    <property type="entry name" value="HAMP"/>
    <property type="match status" value="1"/>
</dbReference>
<dbReference type="SUPFAM" id="SSF158472">
    <property type="entry name" value="HAMP domain-like"/>
    <property type="match status" value="1"/>
</dbReference>
<dbReference type="Gene3D" id="1.10.287.130">
    <property type="match status" value="1"/>
</dbReference>
<keyword evidence="15" id="KW-1185">Reference proteome</keyword>
<name>A0A829Y679_9GAMM</name>
<dbReference type="PROSITE" id="PS50885">
    <property type="entry name" value="HAMP"/>
    <property type="match status" value="1"/>
</dbReference>
<dbReference type="InterPro" id="IPR003660">
    <property type="entry name" value="HAMP_dom"/>
</dbReference>
<dbReference type="InterPro" id="IPR050428">
    <property type="entry name" value="TCS_sensor_his_kinase"/>
</dbReference>
<dbReference type="InterPro" id="IPR036890">
    <property type="entry name" value="HATPase_C_sf"/>
</dbReference>
<dbReference type="InterPro" id="IPR004358">
    <property type="entry name" value="Sig_transdc_His_kin-like_C"/>
</dbReference>
<dbReference type="AlphaFoldDB" id="A0A829Y679"/>
<dbReference type="RefSeq" id="WP_161810589.1">
    <property type="nucleotide sequence ID" value="NZ_BLJN01000001.1"/>
</dbReference>
<evidence type="ECO:0000313" key="15">
    <source>
        <dbReference type="Proteomes" id="UP000445000"/>
    </source>
</evidence>
<keyword evidence="6 11" id="KW-0812">Transmembrane</keyword>
<evidence type="ECO:0000256" key="7">
    <source>
        <dbReference type="ARBA" id="ARBA00022777"/>
    </source>
</evidence>
<feature type="transmembrane region" description="Helical" evidence="11">
    <location>
        <begin position="12"/>
        <end position="33"/>
    </location>
</feature>
<evidence type="ECO:0000259" key="13">
    <source>
        <dbReference type="PROSITE" id="PS50885"/>
    </source>
</evidence>
<dbReference type="GO" id="GO:0005886">
    <property type="term" value="C:plasma membrane"/>
    <property type="evidence" value="ECO:0007669"/>
    <property type="project" value="TreeGrafter"/>
</dbReference>
<dbReference type="PANTHER" id="PTHR45436:SF8">
    <property type="entry name" value="HISTIDINE KINASE"/>
    <property type="match status" value="1"/>
</dbReference>
<evidence type="ECO:0000256" key="4">
    <source>
        <dbReference type="ARBA" id="ARBA00022553"/>
    </source>
</evidence>
<evidence type="ECO:0000256" key="5">
    <source>
        <dbReference type="ARBA" id="ARBA00022679"/>
    </source>
</evidence>
<evidence type="ECO:0000259" key="12">
    <source>
        <dbReference type="PROSITE" id="PS50109"/>
    </source>
</evidence>
<evidence type="ECO:0000313" key="14">
    <source>
        <dbReference type="EMBL" id="GFE78727.1"/>
    </source>
</evidence>
<accession>A0A829Y679</accession>
<comment type="caution">
    <text evidence="14">The sequence shown here is derived from an EMBL/GenBank/DDBJ whole genome shotgun (WGS) entry which is preliminary data.</text>
</comment>
<sequence>MKLGELSRISTVRLLPVYGFLFVLWSVLLIGWVQYDTKRYLSGVVDEILRQRMHYLSHVDRDRLPEVIAQTGALDLRVMQGLFDEQGRRIAGNIERIPAGVSIDGVVHSLSVGAQQIGGKEPVRARGVAKAIGNGEVLILARATSVVDQVNSIIYRSLFWGLTLTIIPGLIGGLWLARGPLRRIRALESAAQPIMRGDLHQRLPVSGRRDELDMLAGIVNSMLEEIERLMSEVKGVCDSIAHDLRTPLTRLRSQLHRMHREANDGAHAGVVEQAILDVDSLLDRFRALLRISELEDMHRRAGFTEVYLASTLAHVREMYTPLAEDKHIAFTFEIAPDVPTVRGDPNLLLEALSNIVDNAIKFTPAGGSIHLRLIKDADAGARIDVIDSGPGIQSSEREAVLQRFYRGTCSNKDVSGSGLGLSIVAAIVKLHGFKLQIVDNPAGGAWLALLCGPNAAQLRSASR</sequence>
<dbReference type="SUPFAM" id="SSF47384">
    <property type="entry name" value="Homodimeric domain of signal transducing histidine kinase"/>
    <property type="match status" value="1"/>
</dbReference>